<reference evidence="8" key="1">
    <citation type="submission" date="2021-02" db="EMBL/GenBank/DDBJ databases">
        <authorList>
            <person name="Nowell W R."/>
        </authorList>
    </citation>
    <scope>NUCLEOTIDE SEQUENCE</scope>
</reference>
<evidence type="ECO:0000313" key="10">
    <source>
        <dbReference type="Proteomes" id="UP000663825"/>
    </source>
</evidence>
<gene>
    <name evidence="8" type="ORF">TIS948_LOCUS12854</name>
    <name evidence="9" type="ORF">UJA718_LOCUS604</name>
</gene>
<dbReference type="InterPro" id="IPR001314">
    <property type="entry name" value="Peptidase_S1A"/>
</dbReference>
<name>A0A817QS38_9BILA</name>
<comment type="caution">
    <text evidence="8">The sequence shown here is derived from an EMBL/GenBank/DDBJ whole genome shotgun (WGS) entry which is preliminary data.</text>
</comment>
<evidence type="ECO:0000256" key="1">
    <source>
        <dbReference type="ARBA" id="ARBA00022670"/>
    </source>
</evidence>
<evidence type="ECO:0000313" key="8">
    <source>
        <dbReference type="EMBL" id="CAF3205627.1"/>
    </source>
</evidence>
<dbReference type="GO" id="GO:0004252">
    <property type="term" value="F:serine-type endopeptidase activity"/>
    <property type="evidence" value="ECO:0007669"/>
    <property type="project" value="InterPro"/>
</dbReference>
<dbReference type="OrthoDB" id="10002959at2759"/>
<keyword evidence="2 5" id="KW-0378">Hydrolase</keyword>
<evidence type="ECO:0000256" key="2">
    <source>
        <dbReference type="ARBA" id="ARBA00022801"/>
    </source>
</evidence>
<dbReference type="SUPFAM" id="SSF50494">
    <property type="entry name" value="Trypsin-like serine proteases"/>
    <property type="match status" value="1"/>
</dbReference>
<dbReference type="InterPro" id="IPR001254">
    <property type="entry name" value="Trypsin_dom"/>
</dbReference>
<accession>A0A817QS38</accession>
<organism evidence="8 10">
    <name type="scientific">Rotaria socialis</name>
    <dbReference type="NCBI Taxonomy" id="392032"/>
    <lineage>
        <taxon>Eukaryota</taxon>
        <taxon>Metazoa</taxon>
        <taxon>Spiralia</taxon>
        <taxon>Gnathifera</taxon>
        <taxon>Rotifera</taxon>
        <taxon>Eurotatoria</taxon>
        <taxon>Bdelloidea</taxon>
        <taxon>Philodinida</taxon>
        <taxon>Philodinidae</taxon>
        <taxon>Rotaria</taxon>
    </lineage>
</organism>
<dbReference type="Proteomes" id="UP000663825">
    <property type="component" value="Unassembled WGS sequence"/>
</dbReference>
<dbReference type="PROSITE" id="PS50240">
    <property type="entry name" value="TRYPSIN_DOM"/>
    <property type="match status" value="1"/>
</dbReference>
<protein>
    <recommendedName>
        <fullName evidence="7">Peptidase S1 domain-containing protein</fullName>
    </recommendedName>
</protein>
<proteinExistence type="predicted"/>
<keyword evidence="3 5" id="KW-0720">Serine protease</keyword>
<keyword evidence="4" id="KW-1015">Disulfide bond</keyword>
<keyword evidence="1 5" id="KW-0645">Protease</keyword>
<dbReference type="PROSITE" id="PS51257">
    <property type="entry name" value="PROKAR_LIPOPROTEIN"/>
    <property type="match status" value="1"/>
</dbReference>
<evidence type="ECO:0000256" key="5">
    <source>
        <dbReference type="RuleBase" id="RU363034"/>
    </source>
</evidence>
<dbReference type="GO" id="GO:0006508">
    <property type="term" value="P:proteolysis"/>
    <property type="evidence" value="ECO:0007669"/>
    <property type="project" value="UniProtKB-KW"/>
</dbReference>
<dbReference type="InterPro" id="IPR009003">
    <property type="entry name" value="Peptidase_S1_PA"/>
</dbReference>
<dbReference type="PRINTS" id="PR00722">
    <property type="entry name" value="CHYMOTRYPSIN"/>
</dbReference>
<dbReference type="PANTHER" id="PTHR24252:SF7">
    <property type="entry name" value="HYALIN"/>
    <property type="match status" value="1"/>
</dbReference>
<evidence type="ECO:0000313" key="9">
    <source>
        <dbReference type="EMBL" id="CAF4105987.1"/>
    </source>
</evidence>
<evidence type="ECO:0000256" key="4">
    <source>
        <dbReference type="ARBA" id="ARBA00023157"/>
    </source>
</evidence>
<evidence type="ECO:0000256" key="3">
    <source>
        <dbReference type="ARBA" id="ARBA00022825"/>
    </source>
</evidence>
<dbReference type="SMART" id="SM00020">
    <property type="entry name" value="Tryp_SPc"/>
    <property type="match status" value="1"/>
</dbReference>
<feature type="domain" description="Peptidase S1" evidence="7">
    <location>
        <begin position="42"/>
        <end position="296"/>
    </location>
</feature>
<evidence type="ECO:0000259" key="7">
    <source>
        <dbReference type="PROSITE" id="PS50240"/>
    </source>
</evidence>
<dbReference type="EMBL" id="CAJNXB010001969">
    <property type="protein sequence ID" value="CAF3205627.1"/>
    <property type="molecule type" value="Genomic_DNA"/>
</dbReference>
<dbReference type="PROSITE" id="PS00134">
    <property type="entry name" value="TRYPSIN_HIS"/>
    <property type="match status" value="1"/>
</dbReference>
<dbReference type="InterPro" id="IPR033116">
    <property type="entry name" value="TRYPSIN_SER"/>
</dbReference>
<sequence>MTQIRGLIFLLTFVKLNSATTYSCNSNSSCGCSTSAATLSRIVGGETAASQTWGWAVSLRLGNALCGGSIIAASWIVTAAHCVSGVTASQVTVYAGSNLLLTASQTRSVSTIIADSSYSSSTYVNDIALLQLSFPLDMTDPRISAICIPLVSASTLSVGEWPSAGTTVVAVGWGRLSEGGSISSTLQQVTLQTVDRQSPTCTPLMNNWLYQFCAAAHCKGKCPALCLINLECGVFHFAMLDTCQGDSGGPLMAFTTSNQWVLVGATSNGIGCAEANSAGIYTRIAAYQSWINTNTGSQFTNPISSTLSSSTTEFNSTVTCTATVLHGPGRCFTLTIILLFCNTLKSI</sequence>
<keyword evidence="11" id="KW-1185">Reference proteome</keyword>
<evidence type="ECO:0000256" key="6">
    <source>
        <dbReference type="SAM" id="SignalP"/>
    </source>
</evidence>
<feature type="signal peptide" evidence="6">
    <location>
        <begin position="1"/>
        <end position="19"/>
    </location>
</feature>
<dbReference type="InterPro" id="IPR018114">
    <property type="entry name" value="TRYPSIN_HIS"/>
</dbReference>
<keyword evidence="6" id="KW-0732">Signal</keyword>
<dbReference type="Pfam" id="PF00089">
    <property type="entry name" value="Trypsin"/>
    <property type="match status" value="1"/>
</dbReference>
<dbReference type="FunFam" id="2.40.10.10:FF:000073">
    <property type="entry name" value="Trypsin alpha"/>
    <property type="match status" value="1"/>
</dbReference>
<dbReference type="InterPro" id="IPR043504">
    <property type="entry name" value="Peptidase_S1_PA_chymotrypsin"/>
</dbReference>
<feature type="chain" id="PRO_5035612705" description="Peptidase S1 domain-containing protein" evidence="6">
    <location>
        <begin position="20"/>
        <end position="347"/>
    </location>
</feature>
<dbReference type="PROSITE" id="PS00135">
    <property type="entry name" value="TRYPSIN_SER"/>
    <property type="match status" value="1"/>
</dbReference>
<dbReference type="PANTHER" id="PTHR24252">
    <property type="entry name" value="ACROSIN-RELATED"/>
    <property type="match status" value="1"/>
</dbReference>
<dbReference type="Proteomes" id="UP000663873">
    <property type="component" value="Unassembled WGS sequence"/>
</dbReference>
<dbReference type="Gene3D" id="2.40.10.10">
    <property type="entry name" value="Trypsin-like serine proteases"/>
    <property type="match status" value="1"/>
</dbReference>
<evidence type="ECO:0000313" key="11">
    <source>
        <dbReference type="Proteomes" id="UP000663873"/>
    </source>
</evidence>
<dbReference type="AlphaFoldDB" id="A0A817QS38"/>
<dbReference type="EMBL" id="CAJOBP010000031">
    <property type="protein sequence ID" value="CAF4105987.1"/>
    <property type="molecule type" value="Genomic_DNA"/>
</dbReference>
<dbReference type="CDD" id="cd00190">
    <property type="entry name" value="Tryp_SPc"/>
    <property type="match status" value="1"/>
</dbReference>